<dbReference type="InterPro" id="IPR021005">
    <property type="entry name" value="Znf_CGNR"/>
</dbReference>
<dbReference type="Proteomes" id="UP001212821">
    <property type="component" value="Chromosome"/>
</dbReference>
<dbReference type="InterPro" id="IPR023286">
    <property type="entry name" value="ABATE_dom_sf"/>
</dbReference>
<evidence type="ECO:0000313" key="2">
    <source>
        <dbReference type="EMBL" id="WBP91128.1"/>
    </source>
</evidence>
<proteinExistence type="predicted"/>
<dbReference type="EMBL" id="CP115450">
    <property type="protein sequence ID" value="WBP91128.1"/>
    <property type="molecule type" value="Genomic_DNA"/>
</dbReference>
<dbReference type="RefSeq" id="WP_270150307.1">
    <property type="nucleotide sequence ID" value="NZ_CP115450.1"/>
</dbReference>
<dbReference type="Pfam" id="PF11706">
    <property type="entry name" value="zf-CGNR"/>
    <property type="match status" value="1"/>
</dbReference>
<feature type="domain" description="Zinc finger CGNR" evidence="1">
    <location>
        <begin position="146"/>
        <end position="187"/>
    </location>
</feature>
<sequence>MDFDSHNTAMVQGTADLVNLATPGLSRTRPYQPPPDGELAERTNAVLRTADRHASALDEVQAVRLAALAPRLRAVFEHLAAGDQDRAAGAANALLADLRPFPVLERHRDEPWHLYFRSTPGDEASDWAARLTLGLATALGSRFASRLGLCSAPACDRVYVDVSRNGTRRFCSTACQNRVKSAAHRARAQGAEQQGG</sequence>
<keyword evidence="3" id="KW-1185">Reference proteome</keyword>
<protein>
    <submittedName>
        <fullName evidence="2">CGNR zinc finger domain-containing protein</fullName>
    </submittedName>
</protein>
<dbReference type="InterPro" id="IPR010852">
    <property type="entry name" value="ABATE"/>
</dbReference>
<accession>A0ABY7QEE4</accession>
<evidence type="ECO:0000313" key="3">
    <source>
        <dbReference type="Proteomes" id="UP001212821"/>
    </source>
</evidence>
<evidence type="ECO:0000259" key="1">
    <source>
        <dbReference type="Pfam" id="PF11706"/>
    </source>
</evidence>
<reference evidence="3" key="1">
    <citation type="submission" date="2022-12" db="EMBL/GenBank/DDBJ databases">
        <authorList>
            <person name="Mo P."/>
        </authorList>
    </citation>
    <scope>NUCLEOTIDE SEQUENCE [LARGE SCALE GENOMIC DNA]</scope>
    <source>
        <strain evidence="3">HUAS 3-15</strain>
    </source>
</reference>
<name>A0ABY7QEE4_9ACTN</name>
<gene>
    <name evidence="2" type="ORF">O1G21_38130</name>
</gene>
<organism evidence="2 3">
    <name type="scientific">Kitasatospora cathayae</name>
    <dbReference type="NCBI Taxonomy" id="3004092"/>
    <lineage>
        <taxon>Bacteria</taxon>
        <taxon>Bacillati</taxon>
        <taxon>Actinomycetota</taxon>
        <taxon>Actinomycetes</taxon>
        <taxon>Kitasatosporales</taxon>
        <taxon>Streptomycetaceae</taxon>
        <taxon>Kitasatospora</taxon>
    </lineage>
</organism>
<dbReference type="PANTHER" id="PTHR35525:SF3">
    <property type="entry name" value="BLL6575 PROTEIN"/>
    <property type="match status" value="1"/>
</dbReference>
<dbReference type="PANTHER" id="PTHR35525">
    <property type="entry name" value="BLL6575 PROTEIN"/>
    <property type="match status" value="1"/>
</dbReference>
<dbReference type="SUPFAM" id="SSF160904">
    <property type="entry name" value="Jann2411-like"/>
    <property type="match status" value="1"/>
</dbReference>
<dbReference type="Gene3D" id="1.10.3300.10">
    <property type="entry name" value="Jann2411-like domain"/>
    <property type="match status" value="1"/>
</dbReference>